<name>A0ABU6JZK8_9RHOO</name>
<evidence type="ECO:0000313" key="2">
    <source>
        <dbReference type="EMBL" id="MEC5384607.1"/>
    </source>
</evidence>
<keyword evidence="1" id="KW-0732">Signal</keyword>
<reference evidence="2 3" key="1">
    <citation type="submission" date="2024-01" db="EMBL/GenBank/DDBJ databases">
        <title>Uliginosibacterium soil sp. nov.</title>
        <authorList>
            <person name="Lv Y."/>
        </authorList>
    </citation>
    <scope>NUCLEOTIDE SEQUENCE [LARGE SCALE GENOMIC DNA]</scope>
    <source>
        <strain evidence="2 3">H3</strain>
    </source>
</reference>
<evidence type="ECO:0000313" key="3">
    <source>
        <dbReference type="Proteomes" id="UP001331561"/>
    </source>
</evidence>
<dbReference type="EMBL" id="JAYXHS010000001">
    <property type="protein sequence ID" value="MEC5384607.1"/>
    <property type="molecule type" value="Genomic_DNA"/>
</dbReference>
<protein>
    <recommendedName>
        <fullName evidence="4">DUF302 domain-containing protein</fullName>
    </recommendedName>
</protein>
<dbReference type="PROSITE" id="PS51257">
    <property type="entry name" value="PROKAR_LIPOPROTEIN"/>
    <property type="match status" value="1"/>
</dbReference>
<evidence type="ECO:0008006" key="4">
    <source>
        <dbReference type="Google" id="ProtNLM"/>
    </source>
</evidence>
<feature type="chain" id="PRO_5047063383" description="DUF302 domain-containing protein" evidence="1">
    <location>
        <begin position="25"/>
        <end position="181"/>
    </location>
</feature>
<keyword evidence="3" id="KW-1185">Reference proteome</keyword>
<gene>
    <name evidence="2" type="ORF">VVD49_02675</name>
</gene>
<accession>A0ABU6JZK8</accession>
<dbReference type="RefSeq" id="WP_327597580.1">
    <property type="nucleotide sequence ID" value="NZ_JAYXHS010000001.1"/>
</dbReference>
<feature type="signal peptide" evidence="1">
    <location>
        <begin position="1"/>
        <end position="24"/>
    </location>
</feature>
<evidence type="ECO:0000256" key="1">
    <source>
        <dbReference type="SAM" id="SignalP"/>
    </source>
</evidence>
<dbReference type="Proteomes" id="UP001331561">
    <property type="component" value="Unassembled WGS sequence"/>
</dbReference>
<proteinExistence type="predicted"/>
<organism evidence="2 3">
    <name type="scientific">Uliginosibacterium silvisoli</name>
    <dbReference type="NCBI Taxonomy" id="3114758"/>
    <lineage>
        <taxon>Bacteria</taxon>
        <taxon>Pseudomonadati</taxon>
        <taxon>Pseudomonadota</taxon>
        <taxon>Betaproteobacteria</taxon>
        <taxon>Rhodocyclales</taxon>
        <taxon>Zoogloeaceae</taxon>
        <taxon>Uliginosibacterium</taxon>
    </lineage>
</organism>
<comment type="caution">
    <text evidence="2">The sequence shown here is derived from an EMBL/GenBank/DDBJ whole genome shotgun (WGS) entry which is preliminary data.</text>
</comment>
<sequence length="181" mass="19172">MHVSRRQACFFIAASCAAALTGCAAHNGRKLVEPPAPVTGMSVMIEANAPIAWHDVAEKEHAGLDKVVQLFMAELGKNIAPGFAGTSIPVKLRIPGAALPPELPYVLVIKPVDADVILNGGKIAGLRTIDLDVSLVHIAQKLPVWHYKTLLDGNPKRPMTPQVQAIADAMIDQGLIPAAAR</sequence>